<evidence type="ECO:0000313" key="12">
    <source>
        <dbReference type="EMBL" id="MBK1662686.1"/>
    </source>
</evidence>
<evidence type="ECO:0000313" key="13">
    <source>
        <dbReference type="Proteomes" id="UP000697995"/>
    </source>
</evidence>
<dbReference type="Pfam" id="PF12019">
    <property type="entry name" value="GspH"/>
    <property type="match status" value="1"/>
</dbReference>
<evidence type="ECO:0000256" key="7">
    <source>
        <dbReference type="ARBA" id="ARBA00022989"/>
    </source>
</evidence>
<reference evidence="12 13" key="1">
    <citation type="journal article" date="2020" name="Microorganisms">
        <title>Osmotic Adaptation and Compatible Solute Biosynthesis of Phototrophic Bacteria as Revealed from Genome Analyses.</title>
        <authorList>
            <person name="Imhoff J.F."/>
            <person name="Rahn T."/>
            <person name="Kunzel S."/>
            <person name="Keller A."/>
            <person name="Neulinger S.C."/>
        </authorList>
    </citation>
    <scope>NUCLEOTIDE SEQUENCE [LARGE SCALE GENOMIC DNA]</scope>
    <source>
        <strain evidence="12 13">DSM 15382</strain>
    </source>
</reference>
<feature type="domain" description="General secretion pathway GspH" evidence="11">
    <location>
        <begin position="40"/>
        <end position="134"/>
    </location>
</feature>
<evidence type="ECO:0000256" key="8">
    <source>
        <dbReference type="ARBA" id="ARBA00023136"/>
    </source>
</evidence>
<comment type="caution">
    <text evidence="12">The sequence shown here is derived from an EMBL/GenBank/DDBJ whole genome shotgun (WGS) entry which is preliminary data.</text>
</comment>
<keyword evidence="13" id="KW-1185">Reference proteome</keyword>
<keyword evidence="6" id="KW-0812">Transmembrane</keyword>
<evidence type="ECO:0000256" key="5">
    <source>
        <dbReference type="ARBA" id="ARBA00022519"/>
    </source>
</evidence>
<evidence type="ECO:0000259" key="11">
    <source>
        <dbReference type="Pfam" id="PF12019"/>
    </source>
</evidence>
<comment type="similarity">
    <text evidence="9">Belongs to the GSP H family.</text>
</comment>
<evidence type="ECO:0000256" key="3">
    <source>
        <dbReference type="ARBA" id="ARBA00022475"/>
    </source>
</evidence>
<dbReference type="SUPFAM" id="SSF54523">
    <property type="entry name" value="Pili subunits"/>
    <property type="match status" value="1"/>
</dbReference>
<evidence type="ECO:0000256" key="4">
    <source>
        <dbReference type="ARBA" id="ARBA00022481"/>
    </source>
</evidence>
<sequence>MRAPGFTLIETLAVLLVAALAATALPRLAGAGQGGIARAAVEQVAAVLREARMEARASGRPAQVVLDTRDGLLHPARGGRRALPAGAALLVEGAAVAADDAGRIAIRFDPEGGSTGGRVVVAVGPARAAVAVDWMTGHVR</sequence>
<evidence type="ECO:0000256" key="9">
    <source>
        <dbReference type="ARBA" id="ARBA00025772"/>
    </source>
</evidence>
<keyword evidence="7" id="KW-1133">Transmembrane helix</keyword>
<dbReference type="InterPro" id="IPR045584">
    <property type="entry name" value="Pilin-like"/>
</dbReference>
<accession>A0ABS1D7Z4</accession>
<comment type="subcellular location">
    <subcellularLocation>
        <location evidence="1">Cell inner membrane</location>
        <topology evidence="1">Single-pass membrane protein</topology>
    </subcellularLocation>
</comment>
<dbReference type="EMBL" id="NRSG01000684">
    <property type="protein sequence ID" value="MBK1662686.1"/>
    <property type="molecule type" value="Genomic_DNA"/>
</dbReference>
<keyword evidence="4" id="KW-0488">Methylation</keyword>
<keyword evidence="3" id="KW-1003">Cell membrane</keyword>
<dbReference type="Proteomes" id="UP000697995">
    <property type="component" value="Unassembled WGS sequence"/>
</dbReference>
<evidence type="ECO:0000256" key="2">
    <source>
        <dbReference type="ARBA" id="ARBA00021549"/>
    </source>
</evidence>
<keyword evidence="5" id="KW-0997">Cell inner membrane</keyword>
<keyword evidence="8" id="KW-0472">Membrane</keyword>
<organism evidence="12 13">
    <name type="scientific">Paracraurococcus ruber</name>
    <dbReference type="NCBI Taxonomy" id="77675"/>
    <lineage>
        <taxon>Bacteria</taxon>
        <taxon>Pseudomonadati</taxon>
        <taxon>Pseudomonadota</taxon>
        <taxon>Alphaproteobacteria</taxon>
        <taxon>Acetobacterales</taxon>
        <taxon>Roseomonadaceae</taxon>
        <taxon>Paracraurococcus</taxon>
    </lineage>
</organism>
<proteinExistence type="inferred from homology"/>
<name>A0ABS1D7Z4_9PROT</name>
<dbReference type="InterPro" id="IPR022346">
    <property type="entry name" value="T2SS_GspH"/>
</dbReference>
<evidence type="ECO:0000256" key="6">
    <source>
        <dbReference type="ARBA" id="ARBA00022692"/>
    </source>
</evidence>
<dbReference type="NCBIfam" id="TIGR02532">
    <property type="entry name" value="IV_pilin_GFxxxE"/>
    <property type="match status" value="1"/>
</dbReference>
<evidence type="ECO:0000256" key="10">
    <source>
        <dbReference type="ARBA" id="ARBA00030775"/>
    </source>
</evidence>
<dbReference type="InterPro" id="IPR012902">
    <property type="entry name" value="N_methyl_site"/>
</dbReference>
<gene>
    <name evidence="12" type="ORF">CKO45_31420</name>
</gene>
<evidence type="ECO:0000256" key="1">
    <source>
        <dbReference type="ARBA" id="ARBA00004377"/>
    </source>
</evidence>
<protein>
    <recommendedName>
        <fullName evidence="2">Type II secretion system protein H</fullName>
    </recommendedName>
    <alternativeName>
        <fullName evidence="10">General secretion pathway protein H</fullName>
    </alternativeName>
</protein>
<dbReference type="RefSeq" id="WP_133223570.1">
    <property type="nucleotide sequence ID" value="NZ_NRSG01000684.1"/>
</dbReference>